<dbReference type="SUPFAM" id="SSF81340">
    <property type="entry name" value="Clc chloride channel"/>
    <property type="match status" value="1"/>
</dbReference>
<evidence type="ECO:0000313" key="15">
    <source>
        <dbReference type="Proteomes" id="UP000484547"/>
    </source>
</evidence>
<keyword evidence="14" id="KW-1185">Reference proteome</keyword>
<keyword evidence="4 10" id="KW-1133">Transmembrane helix</keyword>
<feature type="transmembrane region" description="Helical" evidence="10">
    <location>
        <begin position="163"/>
        <end position="188"/>
    </location>
</feature>
<evidence type="ECO:0000256" key="10">
    <source>
        <dbReference type="SAM" id="Phobius"/>
    </source>
</evidence>
<evidence type="ECO:0000256" key="6">
    <source>
        <dbReference type="ARBA" id="ARBA00023136"/>
    </source>
</evidence>
<keyword evidence="3 10" id="KW-0812">Transmembrane</keyword>
<dbReference type="CDD" id="cd01031">
    <property type="entry name" value="EriC"/>
    <property type="match status" value="1"/>
</dbReference>
<dbReference type="InterPro" id="IPR036721">
    <property type="entry name" value="RCK_C_sf"/>
</dbReference>
<feature type="transmembrane region" description="Helical" evidence="10">
    <location>
        <begin position="115"/>
        <end position="133"/>
    </location>
</feature>
<evidence type="ECO:0000313" key="14">
    <source>
        <dbReference type="Proteomes" id="UP000443070"/>
    </source>
</evidence>
<organism evidence="12 15">
    <name type="scientific">Phascolarctobacterium faecium</name>
    <dbReference type="NCBI Taxonomy" id="33025"/>
    <lineage>
        <taxon>Bacteria</taxon>
        <taxon>Bacillati</taxon>
        <taxon>Bacillota</taxon>
        <taxon>Negativicutes</taxon>
        <taxon>Acidaminococcales</taxon>
        <taxon>Acidaminococcaceae</taxon>
        <taxon>Phascolarctobacterium</taxon>
    </lineage>
</organism>
<dbReference type="PANTHER" id="PTHR43427:SF6">
    <property type="entry name" value="CHLORIDE CHANNEL PROTEIN CLC-E"/>
    <property type="match status" value="1"/>
</dbReference>
<keyword evidence="9" id="KW-0407">Ion channel</keyword>
<evidence type="ECO:0000256" key="7">
    <source>
        <dbReference type="ARBA" id="ARBA00023173"/>
    </source>
</evidence>
<protein>
    <submittedName>
        <fullName evidence="12">ClC family H(+)/Cl(-) exchange transporter</fullName>
    </submittedName>
</protein>
<feature type="transmembrane region" description="Helical" evidence="10">
    <location>
        <begin position="271"/>
        <end position="289"/>
    </location>
</feature>
<accession>A0A7X2XH80</accession>
<dbReference type="EMBL" id="WNBM01000004">
    <property type="protein sequence ID" value="MTT76013.1"/>
    <property type="molecule type" value="Genomic_DNA"/>
</dbReference>
<dbReference type="SUPFAM" id="SSF116726">
    <property type="entry name" value="TrkA C-terminal domain-like"/>
    <property type="match status" value="1"/>
</dbReference>
<keyword evidence="7" id="KW-0869">Chloride channel</keyword>
<comment type="caution">
    <text evidence="12">The sequence shown here is derived from an EMBL/GenBank/DDBJ whole genome shotgun (WGS) entry which is preliminary data.</text>
</comment>
<feature type="transmembrane region" description="Helical" evidence="10">
    <location>
        <begin position="237"/>
        <end position="259"/>
    </location>
</feature>
<evidence type="ECO:0000256" key="8">
    <source>
        <dbReference type="ARBA" id="ARBA00023214"/>
    </source>
</evidence>
<dbReference type="AlphaFoldDB" id="A0A7X2XH80"/>
<reference evidence="14 15" key="1">
    <citation type="journal article" date="2019" name="Nat. Med.">
        <title>A library of human gut bacterial isolates paired with longitudinal multiomics data enables mechanistic microbiome research.</title>
        <authorList>
            <person name="Poyet M."/>
            <person name="Groussin M."/>
            <person name="Gibbons S.M."/>
            <person name="Avila-Pacheco J."/>
            <person name="Jiang X."/>
            <person name="Kearney S.M."/>
            <person name="Perrotta A.R."/>
            <person name="Berdy B."/>
            <person name="Zhao S."/>
            <person name="Lieberman T.D."/>
            <person name="Swanson P.K."/>
            <person name="Smith M."/>
            <person name="Roesemann S."/>
            <person name="Alexander J.E."/>
            <person name="Rich S.A."/>
            <person name="Livny J."/>
            <person name="Vlamakis H."/>
            <person name="Clish C."/>
            <person name="Bullock K."/>
            <person name="Deik A."/>
            <person name="Scott J."/>
            <person name="Pierce K.A."/>
            <person name="Xavier R.J."/>
            <person name="Alm E.J."/>
        </authorList>
    </citation>
    <scope>NUCLEOTIDE SEQUENCE [LARGE SCALE GENOMIC DNA]</scope>
    <source>
        <strain evidence="12 15">BIOML-A13</strain>
        <strain evidence="13 14">BIOML-A3</strain>
    </source>
</reference>
<dbReference type="EMBL" id="WNBW01000004">
    <property type="protein sequence ID" value="MTU04076.1"/>
    <property type="molecule type" value="Genomic_DNA"/>
</dbReference>
<proteinExistence type="predicted"/>
<dbReference type="PANTHER" id="PTHR43427">
    <property type="entry name" value="CHLORIDE CHANNEL PROTEIN CLC-E"/>
    <property type="match status" value="1"/>
</dbReference>
<dbReference type="Proteomes" id="UP000484547">
    <property type="component" value="Unassembled WGS sequence"/>
</dbReference>
<feature type="transmembrane region" description="Helical" evidence="10">
    <location>
        <begin position="65"/>
        <end position="82"/>
    </location>
</feature>
<dbReference type="PRINTS" id="PR00762">
    <property type="entry name" value="CLCHANNEL"/>
</dbReference>
<feature type="transmembrane region" description="Helical" evidence="10">
    <location>
        <begin position="364"/>
        <end position="386"/>
    </location>
</feature>
<dbReference type="GO" id="GO:0034707">
    <property type="term" value="C:chloride channel complex"/>
    <property type="evidence" value="ECO:0007669"/>
    <property type="project" value="UniProtKB-KW"/>
</dbReference>
<feature type="transmembrane region" description="Helical" evidence="10">
    <location>
        <begin position="24"/>
        <end position="45"/>
    </location>
</feature>
<dbReference type="Pfam" id="PF02080">
    <property type="entry name" value="TrkA_C"/>
    <property type="match status" value="1"/>
</dbReference>
<gene>
    <name evidence="12" type="ORF">GMD11_07040</name>
    <name evidence="13" type="ORF">GMD18_06690</name>
</gene>
<evidence type="ECO:0000256" key="3">
    <source>
        <dbReference type="ARBA" id="ARBA00022692"/>
    </source>
</evidence>
<comment type="subcellular location">
    <subcellularLocation>
        <location evidence="1">Membrane</location>
        <topology evidence="1">Multi-pass membrane protein</topology>
    </subcellularLocation>
</comment>
<dbReference type="OrthoDB" id="9812438at2"/>
<dbReference type="Gene3D" id="1.10.3080.10">
    <property type="entry name" value="Clc chloride channel"/>
    <property type="match status" value="1"/>
</dbReference>
<evidence type="ECO:0000259" key="11">
    <source>
        <dbReference type="PROSITE" id="PS51202"/>
    </source>
</evidence>
<dbReference type="Pfam" id="PF00654">
    <property type="entry name" value="Voltage_CLC"/>
    <property type="match status" value="1"/>
</dbReference>
<keyword evidence="5" id="KW-0406">Ion transport</keyword>
<dbReference type="GO" id="GO:0008324">
    <property type="term" value="F:monoatomic cation transmembrane transporter activity"/>
    <property type="evidence" value="ECO:0007669"/>
    <property type="project" value="InterPro"/>
</dbReference>
<evidence type="ECO:0000256" key="9">
    <source>
        <dbReference type="ARBA" id="ARBA00023303"/>
    </source>
</evidence>
<dbReference type="InterPro" id="IPR001807">
    <property type="entry name" value="ClC"/>
</dbReference>
<dbReference type="InterPro" id="IPR050368">
    <property type="entry name" value="ClC-type_chloride_channel"/>
</dbReference>
<feature type="transmembrane region" description="Helical" evidence="10">
    <location>
        <begin position="398"/>
        <end position="416"/>
    </location>
</feature>
<dbReference type="Proteomes" id="UP000443070">
    <property type="component" value="Unassembled WGS sequence"/>
</dbReference>
<keyword evidence="2" id="KW-0813">Transport</keyword>
<dbReference type="InterPro" id="IPR014743">
    <property type="entry name" value="Cl-channel_core"/>
</dbReference>
<dbReference type="InterPro" id="IPR006037">
    <property type="entry name" value="RCK_C"/>
</dbReference>
<dbReference type="GO" id="GO:0006813">
    <property type="term" value="P:potassium ion transport"/>
    <property type="evidence" value="ECO:0007669"/>
    <property type="project" value="InterPro"/>
</dbReference>
<dbReference type="RefSeq" id="WP_155164015.1">
    <property type="nucleotide sequence ID" value="NZ_WNBG01000004.1"/>
</dbReference>
<dbReference type="PROSITE" id="PS51202">
    <property type="entry name" value="RCK_C"/>
    <property type="match status" value="1"/>
</dbReference>
<evidence type="ECO:0000256" key="2">
    <source>
        <dbReference type="ARBA" id="ARBA00022448"/>
    </source>
</evidence>
<keyword evidence="8" id="KW-0868">Chloride</keyword>
<evidence type="ECO:0000256" key="1">
    <source>
        <dbReference type="ARBA" id="ARBA00004141"/>
    </source>
</evidence>
<dbReference type="GO" id="GO:0005254">
    <property type="term" value="F:chloride channel activity"/>
    <property type="evidence" value="ECO:0007669"/>
    <property type="project" value="UniProtKB-KW"/>
</dbReference>
<feature type="transmembrane region" description="Helical" evidence="10">
    <location>
        <begin position="195"/>
        <end position="217"/>
    </location>
</feature>
<sequence length="520" mass="57160">MLAKDQVINTYRALNNWRSFRLKLFIEGIIIGILSGLIISFFRWSLHLVETNREHIYTFLKNTDWYWTAFWFIALAVIAFTLDRLIKYEPLAAGSGIPQVKGAILGFIKMRWLRILWVKLLAGIIGIGAGLSLGREGPSIQLGAVTAQGLSRLLKRTRLEERYLLTSGASAGLAAAFNAPLAGVIFALEELHRNFSVVVLLPAMAAAMTATVISRFFFGNDTIFDFFGLPFLPLEYYGYVALLSLVVGLAGVVFNAGLLNIPRFYKLFPTPFSKIVFALFCAGILGFVYPQVLGGGNELINNISKTPYTLQALLLLLAGKFIFTMLSYGSGVPGGFFLPMLVIGALTGSVISNIMIALGLLDPFFYSNIIVISMAAFFSASVRAPITGIILIMEMTGSFQHMLVLSIASIVAFIAAELCRSKPIYEELLARSLQSANKNDGSHCERQRNVIELAVCSGSPIDGRLIKEINWPEHTLLVDVKRGESDLIPIGDTRLRAGDFLYVLTDDTLAKDLRKMAEGE</sequence>
<evidence type="ECO:0000313" key="12">
    <source>
        <dbReference type="EMBL" id="MTT76013.1"/>
    </source>
</evidence>
<keyword evidence="6 10" id="KW-0472">Membrane</keyword>
<feature type="transmembrane region" description="Helical" evidence="10">
    <location>
        <begin position="336"/>
        <end position="358"/>
    </location>
</feature>
<feature type="domain" description="RCK C-terminal" evidence="11">
    <location>
        <begin position="438"/>
        <end position="519"/>
    </location>
</feature>
<dbReference type="Gene3D" id="3.30.70.1450">
    <property type="entry name" value="Regulator of K+ conductance, C-terminal domain"/>
    <property type="match status" value="1"/>
</dbReference>
<name>A0A7X2XH80_9FIRM</name>
<feature type="transmembrane region" description="Helical" evidence="10">
    <location>
        <begin position="309"/>
        <end position="329"/>
    </location>
</feature>
<evidence type="ECO:0000256" key="5">
    <source>
        <dbReference type="ARBA" id="ARBA00023065"/>
    </source>
</evidence>
<evidence type="ECO:0000256" key="4">
    <source>
        <dbReference type="ARBA" id="ARBA00022989"/>
    </source>
</evidence>
<evidence type="ECO:0000313" key="13">
    <source>
        <dbReference type="EMBL" id="MTU04076.1"/>
    </source>
</evidence>